<evidence type="ECO:0000256" key="1">
    <source>
        <dbReference type="SAM" id="Phobius"/>
    </source>
</evidence>
<sequence length="253" mass="27938">MIAVIQSEYLKYKRTFTRKLILCAPLFILILALLVKIVAPDQNGDWSFLLTVIYNWWPVIFIPIGMALFAALIHIQEKKAGNLVNLRIHNVSPCRVWFAKIAVMAIHSFWATLVLIVCTLASVLLIAADSSVPWSQLIIGGLLIWLVSLPLIPLQLMAAFWKGLFSSMGLGIIGFFWGVSVAPGANWMFVPWSWPSRLMAPIVGVHPNGVSLPPGDPLLLDTSVIPLGIGISIAALILFSSLSALWFSRKELR</sequence>
<organism evidence="2 3">
    <name type="scientific">Paenibacillus oryzae</name>
    <dbReference type="NCBI Taxonomy" id="1844972"/>
    <lineage>
        <taxon>Bacteria</taxon>
        <taxon>Bacillati</taxon>
        <taxon>Bacillota</taxon>
        <taxon>Bacilli</taxon>
        <taxon>Bacillales</taxon>
        <taxon>Paenibacillaceae</taxon>
        <taxon>Paenibacillus</taxon>
    </lineage>
</organism>
<dbReference type="AlphaFoldDB" id="A0A1A5YPQ6"/>
<evidence type="ECO:0000313" key="2">
    <source>
        <dbReference type="EMBL" id="OBR67584.1"/>
    </source>
</evidence>
<dbReference type="CDD" id="cd21807">
    <property type="entry name" value="ABC-2_lan_permease_MutE_EpiE-like"/>
    <property type="match status" value="1"/>
</dbReference>
<feature type="transmembrane region" description="Helical" evidence="1">
    <location>
        <begin position="224"/>
        <end position="247"/>
    </location>
</feature>
<name>A0A1A5YPQ6_9BACL</name>
<dbReference type="STRING" id="1844972.A7K91_22120"/>
<dbReference type="NCBIfam" id="TIGR03732">
    <property type="entry name" value="lanti_perm_MutE"/>
    <property type="match status" value="1"/>
</dbReference>
<dbReference type="OrthoDB" id="9776525at2"/>
<dbReference type="RefSeq" id="WP_068680387.1">
    <property type="nucleotide sequence ID" value="NZ_LYPA01000032.1"/>
</dbReference>
<feature type="transmembrane region" description="Helical" evidence="1">
    <location>
        <begin position="20"/>
        <end position="39"/>
    </location>
</feature>
<protein>
    <submittedName>
        <fullName evidence="2">Multidrug ABC transporter permease</fullName>
    </submittedName>
</protein>
<proteinExistence type="predicted"/>
<dbReference type="InterPro" id="IPR021205">
    <property type="entry name" value="Lanti_perm_SpaE/MutE/EpiE-like"/>
</dbReference>
<accession>A0A1A5YPQ6</accession>
<reference evidence="2 3" key="1">
    <citation type="submission" date="2016-05" db="EMBL/GenBank/DDBJ databases">
        <title>Paenibacillus oryzae. sp. nov., isolated from the rice root.</title>
        <authorList>
            <person name="Zhang J."/>
            <person name="Zhang X."/>
        </authorList>
    </citation>
    <scope>NUCLEOTIDE SEQUENCE [LARGE SCALE GENOMIC DNA]</scope>
    <source>
        <strain evidence="2 3">1DrF-4</strain>
    </source>
</reference>
<evidence type="ECO:0000313" key="3">
    <source>
        <dbReference type="Proteomes" id="UP000092024"/>
    </source>
</evidence>
<keyword evidence="1" id="KW-1133">Transmembrane helix</keyword>
<feature type="transmembrane region" description="Helical" evidence="1">
    <location>
        <begin position="164"/>
        <end position="189"/>
    </location>
</feature>
<dbReference type="EMBL" id="LYPA01000032">
    <property type="protein sequence ID" value="OBR67584.1"/>
    <property type="molecule type" value="Genomic_DNA"/>
</dbReference>
<comment type="caution">
    <text evidence="2">The sequence shown here is derived from an EMBL/GenBank/DDBJ whole genome shotgun (WGS) entry which is preliminary data.</text>
</comment>
<gene>
    <name evidence="2" type="ORF">A7K91_22120</name>
</gene>
<feature type="transmembrane region" description="Helical" evidence="1">
    <location>
        <begin position="96"/>
        <end position="128"/>
    </location>
</feature>
<keyword evidence="1" id="KW-0472">Membrane</keyword>
<keyword evidence="3" id="KW-1185">Reference proteome</keyword>
<dbReference type="Proteomes" id="UP000092024">
    <property type="component" value="Unassembled WGS sequence"/>
</dbReference>
<feature type="transmembrane region" description="Helical" evidence="1">
    <location>
        <begin position="54"/>
        <end position="75"/>
    </location>
</feature>
<keyword evidence="1" id="KW-0812">Transmembrane</keyword>
<feature type="transmembrane region" description="Helical" evidence="1">
    <location>
        <begin position="134"/>
        <end position="152"/>
    </location>
</feature>
<dbReference type="Pfam" id="PF12730">
    <property type="entry name" value="ABC2_membrane_4"/>
    <property type="match status" value="1"/>
</dbReference>